<dbReference type="PANTHER" id="PTHR31900:SF30">
    <property type="entry name" value="SUPERFAMILY PROTEIN, PUTATIVE-RELATED"/>
    <property type="match status" value="1"/>
</dbReference>
<evidence type="ECO:0000313" key="3">
    <source>
        <dbReference type="Proteomes" id="UP000554482"/>
    </source>
</evidence>
<organism evidence="2 3">
    <name type="scientific">Thalictrum thalictroides</name>
    <name type="common">Rue-anemone</name>
    <name type="synonym">Anemone thalictroides</name>
    <dbReference type="NCBI Taxonomy" id="46969"/>
    <lineage>
        <taxon>Eukaryota</taxon>
        <taxon>Viridiplantae</taxon>
        <taxon>Streptophyta</taxon>
        <taxon>Embryophyta</taxon>
        <taxon>Tracheophyta</taxon>
        <taxon>Spermatophyta</taxon>
        <taxon>Magnoliopsida</taxon>
        <taxon>Ranunculales</taxon>
        <taxon>Ranunculaceae</taxon>
        <taxon>Thalictroideae</taxon>
        <taxon>Thalictrum</taxon>
    </lineage>
</organism>
<gene>
    <name evidence="2" type="ORF">FRX31_026047</name>
</gene>
<comment type="caution">
    <text evidence="2">The sequence shown here is derived from an EMBL/GenBank/DDBJ whole genome shotgun (WGS) entry which is preliminary data.</text>
</comment>
<dbReference type="InterPro" id="IPR050232">
    <property type="entry name" value="FBL13/AtMIF1-like"/>
</dbReference>
<dbReference type="PANTHER" id="PTHR31900">
    <property type="entry name" value="F-BOX/RNI SUPERFAMILY PROTEIN-RELATED"/>
    <property type="match status" value="1"/>
</dbReference>
<sequence>MSYLDMVEVIQTTPLISKQWRYLWKSLPTLNFNTYLWVYGPRNYYKGAGDFLDITNGFTDFVDSVFHFRDNNSNLDKFSIEGRIYDSGERFSNCLISAIKKNVQEVYLSFWKFSCLPIEFPHSLFSSTIKVFHLDSIEENQIWSLPNTMCIASHLKSLRLRSVILPKGDSKRELVLSCPILETLVLRDCDHGHLDSFIISTVQLKNLVVENSSWANNESCRININTPNLQVLNCIGSMYKDYVLENLPSLVTVNIGSGEMHAYCLVNVLKELYNATTLTISVWQSLVDVQDLLVSPDMLDQLPNQFYNLKYLKLASWHSHCIGAIAKLLQISPYIESLVWEIRKGYYFSLEERKYDEHLFSECKFDHLKFIEIKNLKVCKEEFKLLKVLLGKGIVLESIVITPSLVTSQRKQKNLEEFMEKLQSLPRASSSMTISFLRSQN</sequence>
<keyword evidence="3" id="KW-1185">Reference proteome</keyword>
<dbReference type="InterPro" id="IPR006566">
    <property type="entry name" value="FBD"/>
</dbReference>
<evidence type="ECO:0000259" key="1">
    <source>
        <dbReference type="SMART" id="SM00579"/>
    </source>
</evidence>
<dbReference type="Gene3D" id="3.80.10.10">
    <property type="entry name" value="Ribonuclease Inhibitor"/>
    <property type="match status" value="1"/>
</dbReference>
<dbReference type="SUPFAM" id="SSF52047">
    <property type="entry name" value="RNI-like"/>
    <property type="match status" value="1"/>
</dbReference>
<dbReference type="InterPro" id="IPR032675">
    <property type="entry name" value="LRR_dom_sf"/>
</dbReference>
<evidence type="ECO:0000313" key="2">
    <source>
        <dbReference type="EMBL" id="KAF5184367.1"/>
    </source>
</evidence>
<dbReference type="Proteomes" id="UP000554482">
    <property type="component" value="Unassembled WGS sequence"/>
</dbReference>
<reference evidence="2 3" key="1">
    <citation type="submission" date="2020-06" db="EMBL/GenBank/DDBJ databases">
        <title>Transcriptomic and genomic resources for Thalictrum thalictroides and T. hernandezii: Facilitating candidate gene discovery in an emerging model plant lineage.</title>
        <authorList>
            <person name="Arias T."/>
            <person name="Riano-Pachon D.M."/>
            <person name="Di Stilio V.S."/>
        </authorList>
    </citation>
    <scope>NUCLEOTIDE SEQUENCE [LARGE SCALE GENOMIC DNA]</scope>
    <source>
        <strain evidence="3">cv. WT478/WT964</strain>
        <tissue evidence="2">Leaves</tissue>
    </source>
</reference>
<feature type="domain" description="FBD" evidence="1">
    <location>
        <begin position="362"/>
        <end position="437"/>
    </location>
</feature>
<dbReference type="AlphaFoldDB" id="A0A7J6VHX6"/>
<name>A0A7J6VHX6_THATH</name>
<proteinExistence type="predicted"/>
<protein>
    <recommendedName>
        <fullName evidence="1">FBD domain-containing protein</fullName>
    </recommendedName>
</protein>
<dbReference type="SMART" id="SM00579">
    <property type="entry name" value="FBD"/>
    <property type="match status" value="1"/>
</dbReference>
<accession>A0A7J6VHX6</accession>
<dbReference type="OrthoDB" id="1910654at2759"/>
<dbReference type="EMBL" id="JABWDY010032207">
    <property type="protein sequence ID" value="KAF5184367.1"/>
    <property type="molecule type" value="Genomic_DNA"/>
</dbReference>